<evidence type="ECO:0000313" key="3">
    <source>
        <dbReference type="Proteomes" id="UP001286313"/>
    </source>
</evidence>
<comment type="caution">
    <text evidence="2">The sequence shown here is derived from an EMBL/GenBank/DDBJ whole genome shotgun (WGS) entry which is preliminary data.</text>
</comment>
<dbReference type="InterPro" id="IPR038269">
    <property type="entry name" value="SCAN_sf"/>
</dbReference>
<dbReference type="AlphaFoldDB" id="A0AAE1FMY6"/>
<dbReference type="PANTHER" id="PTHR46888">
    <property type="entry name" value="ZINC KNUCKLE DOMAINCONTAINING PROTEIN-RELATED"/>
    <property type="match status" value="1"/>
</dbReference>
<evidence type="ECO:0000313" key="2">
    <source>
        <dbReference type="EMBL" id="KAK3876481.1"/>
    </source>
</evidence>
<reference evidence="2" key="1">
    <citation type="submission" date="2023-10" db="EMBL/GenBank/DDBJ databases">
        <title>Genome assemblies of two species of porcelain crab, Petrolisthes cinctipes and Petrolisthes manimaculis (Anomura: Porcellanidae).</title>
        <authorList>
            <person name="Angst P."/>
        </authorList>
    </citation>
    <scope>NUCLEOTIDE SEQUENCE</scope>
    <source>
        <strain evidence="2">PB745_01</strain>
        <tissue evidence="2">Gill</tissue>
    </source>
</reference>
<evidence type="ECO:0000259" key="1">
    <source>
        <dbReference type="Pfam" id="PF02023"/>
    </source>
</evidence>
<dbReference type="Gene3D" id="1.10.4020.10">
    <property type="entry name" value="DNA breaking-rejoining enzymes"/>
    <property type="match status" value="1"/>
</dbReference>
<gene>
    <name evidence="2" type="ORF">Pcinc_018736</name>
</gene>
<dbReference type="EMBL" id="JAWQEG010001816">
    <property type="protein sequence ID" value="KAK3876481.1"/>
    <property type="molecule type" value="Genomic_DNA"/>
</dbReference>
<proteinExistence type="predicted"/>
<accession>A0AAE1FMY6</accession>
<sequence>MSWPKELWPILLQSVLQGKTKSAYIALSEVQCSDYEVVKKELVPEVYRCKFHKARKTPNQTYVEFAREKKDFFEQWLRSKRITDFEQLSELILLEEFGGEYL</sequence>
<dbReference type="SUPFAM" id="SSF47353">
    <property type="entry name" value="Retrovirus capsid dimerization domain-like"/>
    <property type="match status" value="1"/>
</dbReference>
<dbReference type="InterPro" id="IPR003309">
    <property type="entry name" value="SCAN_dom"/>
</dbReference>
<feature type="domain" description="SCAN box" evidence="1">
    <location>
        <begin position="44"/>
        <end position="97"/>
    </location>
</feature>
<keyword evidence="3" id="KW-1185">Reference proteome</keyword>
<name>A0AAE1FMY6_PETCI</name>
<organism evidence="2 3">
    <name type="scientific">Petrolisthes cinctipes</name>
    <name type="common">Flat porcelain crab</name>
    <dbReference type="NCBI Taxonomy" id="88211"/>
    <lineage>
        <taxon>Eukaryota</taxon>
        <taxon>Metazoa</taxon>
        <taxon>Ecdysozoa</taxon>
        <taxon>Arthropoda</taxon>
        <taxon>Crustacea</taxon>
        <taxon>Multicrustacea</taxon>
        <taxon>Malacostraca</taxon>
        <taxon>Eumalacostraca</taxon>
        <taxon>Eucarida</taxon>
        <taxon>Decapoda</taxon>
        <taxon>Pleocyemata</taxon>
        <taxon>Anomura</taxon>
        <taxon>Galatheoidea</taxon>
        <taxon>Porcellanidae</taxon>
        <taxon>Petrolisthes</taxon>
    </lineage>
</organism>
<dbReference type="Proteomes" id="UP001286313">
    <property type="component" value="Unassembled WGS sequence"/>
</dbReference>
<dbReference type="PANTHER" id="PTHR46888:SF13">
    <property type="entry name" value="RIBONUCLEASE H"/>
    <property type="match status" value="1"/>
</dbReference>
<dbReference type="Pfam" id="PF02023">
    <property type="entry name" value="SCAN"/>
    <property type="match status" value="1"/>
</dbReference>
<protein>
    <recommendedName>
        <fullName evidence="1">SCAN box domain-containing protein</fullName>
    </recommendedName>
</protein>